<sequence>MSRTLQRPALRIRNGGGAPAALLAETLGATVLFHGTGLPEDHWHDSDEKTEAQAPLHGAETLAHLLEDLPGRLRA</sequence>
<evidence type="ECO:0000313" key="1">
    <source>
        <dbReference type="EMBL" id="GAA3501721.1"/>
    </source>
</evidence>
<accession>A0ABP6U5G6</accession>
<protein>
    <recommendedName>
        <fullName evidence="3">M28 family peptidase</fullName>
    </recommendedName>
</protein>
<gene>
    <name evidence="1" type="ORF">GCM10019016_088280</name>
</gene>
<dbReference type="EMBL" id="BAAAXF010000060">
    <property type="protein sequence ID" value="GAA3501721.1"/>
    <property type="molecule type" value="Genomic_DNA"/>
</dbReference>
<dbReference type="SUPFAM" id="SSF53187">
    <property type="entry name" value="Zn-dependent exopeptidases"/>
    <property type="match status" value="1"/>
</dbReference>
<name>A0ABP6U5G6_9ACTN</name>
<dbReference type="Gene3D" id="3.40.630.10">
    <property type="entry name" value="Zn peptidases"/>
    <property type="match status" value="1"/>
</dbReference>
<organism evidence="1 2">
    <name type="scientific">Streptomyces prasinosporus</name>
    <dbReference type="NCBI Taxonomy" id="68256"/>
    <lineage>
        <taxon>Bacteria</taxon>
        <taxon>Bacillati</taxon>
        <taxon>Actinomycetota</taxon>
        <taxon>Actinomycetes</taxon>
        <taxon>Kitasatosporales</taxon>
        <taxon>Streptomycetaceae</taxon>
        <taxon>Streptomyces</taxon>
        <taxon>Streptomyces albogriseolus group</taxon>
    </lineage>
</organism>
<reference evidence="2" key="1">
    <citation type="journal article" date="2019" name="Int. J. Syst. Evol. Microbiol.">
        <title>The Global Catalogue of Microorganisms (GCM) 10K type strain sequencing project: providing services to taxonomists for standard genome sequencing and annotation.</title>
        <authorList>
            <consortium name="The Broad Institute Genomics Platform"/>
            <consortium name="The Broad Institute Genome Sequencing Center for Infectious Disease"/>
            <person name="Wu L."/>
            <person name="Ma J."/>
        </authorList>
    </citation>
    <scope>NUCLEOTIDE SEQUENCE [LARGE SCALE GENOMIC DNA]</scope>
    <source>
        <strain evidence="2">JCM 4816</strain>
    </source>
</reference>
<dbReference type="RefSeq" id="WP_345582785.1">
    <property type="nucleotide sequence ID" value="NZ_BAAAXF010000060.1"/>
</dbReference>
<evidence type="ECO:0000313" key="2">
    <source>
        <dbReference type="Proteomes" id="UP001501455"/>
    </source>
</evidence>
<proteinExistence type="predicted"/>
<keyword evidence="2" id="KW-1185">Reference proteome</keyword>
<dbReference type="Proteomes" id="UP001501455">
    <property type="component" value="Unassembled WGS sequence"/>
</dbReference>
<comment type="caution">
    <text evidence="1">The sequence shown here is derived from an EMBL/GenBank/DDBJ whole genome shotgun (WGS) entry which is preliminary data.</text>
</comment>
<evidence type="ECO:0008006" key="3">
    <source>
        <dbReference type="Google" id="ProtNLM"/>
    </source>
</evidence>